<dbReference type="PANTHER" id="PTHR12220">
    <property type="entry name" value="50S/60S RIBOSOMAL PROTEIN L16"/>
    <property type="match status" value="1"/>
</dbReference>
<dbReference type="GO" id="GO:0006412">
    <property type="term" value="P:translation"/>
    <property type="evidence" value="ECO:0007669"/>
    <property type="project" value="InterPro"/>
</dbReference>
<dbReference type="AlphaFoldDB" id="A0A346E0N8"/>
<keyword evidence="9" id="KW-1185">Reference proteome</keyword>
<evidence type="ECO:0000256" key="7">
    <source>
        <dbReference type="RuleBase" id="RU004414"/>
    </source>
</evidence>
<dbReference type="GO" id="GO:1990904">
    <property type="term" value="C:ribonucleoprotein complex"/>
    <property type="evidence" value="ECO:0007669"/>
    <property type="project" value="UniProtKB-KW"/>
</dbReference>
<dbReference type="SUPFAM" id="SSF54686">
    <property type="entry name" value="Ribosomal protein L16p/L10e"/>
    <property type="match status" value="1"/>
</dbReference>
<dbReference type="InterPro" id="IPR047873">
    <property type="entry name" value="Ribosomal_uL16"/>
</dbReference>
<evidence type="ECO:0000256" key="6">
    <source>
        <dbReference type="RuleBase" id="RU004413"/>
    </source>
</evidence>
<dbReference type="PANTHER" id="PTHR12220:SF13">
    <property type="entry name" value="LARGE RIBOSOMAL SUBUNIT PROTEIN UL16M"/>
    <property type="match status" value="1"/>
</dbReference>
<keyword evidence="2 7" id="KW-0820">tRNA-binding</keyword>
<dbReference type="Proteomes" id="UP000257084">
    <property type="component" value="Chromosome"/>
</dbReference>
<evidence type="ECO:0000313" key="8">
    <source>
        <dbReference type="EMBL" id="AXN02543.1"/>
    </source>
</evidence>
<dbReference type="InterPro" id="IPR016180">
    <property type="entry name" value="Ribosomal_uL16_dom"/>
</dbReference>
<protein>
    <recommendedName>
        <fullName evidence="7">50S ribosomal protein L16</fullName>
    </recommendedName>
</protein>
<dbReference type="Pfam" id="PF00252">
    <property type="entry name" value="Ribosomal_L16"/>
    <property type="match status" value="1"/>
</dbReference>
<keyword evidence="5 6" id="KW-0687">Ribonucleoprotein</keyword>
<comment type="similarity">
    <text evidence="1 6">Belongs to the universal ribosomal protein uL16 family.</text>
</comment>
<comment type="subunit">
    <text evidence="7">Part of the 50S ribosomal subunit.</text>
</comment>
<evidence type="ECO:0000256" key="5">
    <source>
        <dbReference type="ARBA" id="ARBA00023274"/>
    </source>
</evidence>
<keyword evidence="7" id="KW-0694">RNA-binding</keyword>
<dbReference type="GO" id="GO:0000049">
    <property type="term" value="F:tRNA binding"/>
    <property type="evidence" value="ECO:0007669"/>
    <property type="project" value="UniProtKB-KW"/>
</dbReference>
<evidence type="ECO:0000256" key="4">
    <source>
        <dbReference type="ARBA" id="ARBA00022980"/>
    </source>
</evidence>
<dbReference type="InterPro" id="IPR036920">
    <property type="entry name" value="Ribosomal_uL16_sf"/>
</dbReference>
<dbReference type="InterPro" id="IPR000114">
    <property type="entry name" value="Ribosomal_uL16_bact-type"/>
</dbReference>
<dbReference type="NCBIfam" id="TIGR01164">
    <property type="entry name" value="rplP_bact"/>
    <property type="match status" value="1"/>
</dbReference>
<evidence type="ECO:0000256" key="1">
    <source>
        <dbReference type="ARBA" id="ARBA00008931"/>
    </source>
</evidence>
<dbReference type="KEGG" id="vfg:C9I84_161"/>
<gene>
    <name evidence="8" type="ORF">C9I84_161</name>
</gene>
<evidence type="ECO:0000256" key="2">
    <source>
        <dbReference type="ARBA" id="ARBA00022555"/>
    </source>
</evidence>
<dbReference type="Gene3D" id="3.90.1170.10">
    <property type="entry name" value="Ribosomal protein L10e/L16"/>
    <property type="match status" value="1"/>
</dbReference>
<dbReference type="EMBL" id="CP028360">
    <property type="protein sequence ID" value="AXN02543.1"/>
    <property type="molecule type" value="Genomic_DNA"/>
</dbReference>
<reference evidence="8 9" key="1">
    <citation type="submission" date="2018-03" db="EMBL/GenBank/DDBJ databases">
        <title>A parallel universe: an anciently diverged bacterial symbiosis in a Hawaiian planthopper (Hemiptera: Cixiidae) reveals rearranged nutritional responsibilities.</title>
        <authorList>
            <person name="Bennett G."/>
            <person name="Mao M."/>
        </authorList>
    </citation>
    <scope>NUCLEOTIDE SEQUENCE [LARGE SCALE GENOMIC DNA]</scope>
    <source>
        <strain evidence="8 9">OLIH</strain>
    </source>
</reference>
<comment type="function">
    <text evidence="7">Binds 23S rRNA and is also seen to make contacts with the A and possibly P site tRNAs.</text>
</comment>
<dbReference type="GO" id="GO:0003735">
    <property type="term" value="F:structural constituent of ribosome"/>
    <property type="evidence" value="ECO:0007669"/>
    <property type="project" value="InterPro"/>
</dbReference>
<dbReference type="PRINTS" id="PR00060">
    <property type="entry name" value="RIBOSOMALL16"/>
</dbReference>
<name>A0A346E0N8_9PROT</name>
<keyword evidence="4 6" id="KW-0689">Ribosomal protein</keyword>
<organism evidence="8 9">
    <name type="scientific">Candidatus Vidania fulgoroideorum</name>
    <dbReference type="NCBI Taxonomy" id="881286"/>
    <lineage>
        <taxon>Bacteria</taxon>
        <taxon>Pseudomonadati</taxon>
        <taxon>Pseudomonadota</taxon>
        <taxon>Betaproteobacteria</taxon>
        <taxon>Candidatus Vidania</taxon>
    </lineage>
</organism>
<sequence length="129" mass="15117">MSKFLKFRKGRNRGLSYSGSKVIYYKYGIKSLTHGFINKKQIESARIVLNKIIRKHGKIMIRVYPDFPKTKKPIEVRMGNGKGEIFDYYYRVKPGKILFELDCNKNIAKRATKLSSFKLPLKVVLEKRI</sequence>
<evidence type="ECO:0000256" key="3">
    <source>
        <dbReference type="ARBA" id="ARBA00022730"/>
    </source>
</evidence>
<keyword evidence="3 7" id="KW-0699">rRNA-binding</keyword>
<dbReference type="CDD" id="cd01433">
    <property type="entry name" value="Ribosomal_L16_L10e"/>
    <property type="match status" value="1"/>
</dbReference>
<dbReference type="GO" id="GO:0005840">
    <property type="term" value="C:ribosome"/>
    <property type="evidence" value="ECO:0007669"/>
    <property type="project" value="UniProtKB-KW"/>
</dbReference>
<accession>A0A346E0N8</accession>
<dbReference type="GO" id="GO:0019843">
    <property type="term" value="F:rRNA binding"/>
    <property type="evidence" value="ECO:0007669"/>
    <property type="project" value="UniProtKB-KW"/>
</dbReference>
<evidence type="ECO:0000313" key="9">
    <source>
        <dbReference type="Proteomes" id="UP000257084"/>
    </source>
</evidence>
<proteinExistence type="inferred from homology"/>